<name>A0ACC0A272_CATRO</name>
<dbReference type="EMBL" id="CM044707">
    <property type="protein sequence ID" value="KAI5654630.1"/>
    <property type="molecule type" value="Genomic_DNA"/>
</dbReference>
<keyword evidence="2" id="KW-1185">Reference proteome</keyword>
<organism evidence="1 2">
    <name type="scientific">Catharanthus roseus</name>
    <name type="common">Madagascar periwinkle</name>
    <name type="synonym">Vinca rosea</name>
    <dbReference type="NCBI Taxonomy" id="4058"/>
    <lineage>
        <taxon>Eukaryota</taxon>
        <taxon>Viridiplantae</taxon>
        <taxon>Streptophyta</taxon>
        <taxon>Embryophyta</taxon>
        <taxon>Tracheophyta</taxon>
        <taxon>Spermatophyta</taxon>
        <taxon>Magnoliopsida</taxon>
        <taxon>eudicotyledons</taxon>
        <taxon>Gunneridae</taxon>
        <taxon>Pentapetalae</taxon>
        <taxon>asterids</taxon>
        <taxon>lamiids</taxon>
        <taxon>Gentianales</taxon>
        <taxon>Apocynaceae</taxon>
        <taxon>Rauvolfioideae</taxon>
        <taxon>Vinceae</taxon>
        <taxon>Catharanthinae</taxon>
        <taxon>Catharanthus</taxon>
    </lineage>
</organism>
<proteinExistence type="predicted"/>
<evidence type="ECO:0000313" key="2">
    <source>
        <dbReference type="Proteomes" id="UP001060085"/>
    </source>
</evidence>
<protein>
    <submittedName>
        <fullName evidence="1">Uncharacterized protein</fullName>
    </submittedName>
</protein>
<evidence type="ECO:0000313" key="1">
    <source>
        <dbReference type="EMBL" id="KAI5654630.1"/>
    </source>
</evidence>
<dbReference type="Proteomes" id="UP001060085">
    <property type="component" value="Linkage Group LG07"/>
</dbReference>
<sequence length="668" mass="73206">MGGTGRVLLSLSLSSPSTTRFSFSFLNSTNRFSLHKPLNPLLQSPLPRVFVGFSPLCSSTATVTTTSADSAEEALQPIKHSILLERLRVRHLKDSAKTVPNEAKMGKFESLGTKGENSEKEEAKRGKKKNEVLASSFEELGLSEEVMGALEEMKISAPTEIQSIGIPAVLEGKSVVLGSHTGSGKTLAYMLPIVQLLRRDEELNGILMKPRRPRAVVLCPTRELCEQVFRVAKSISHHARFRCTMISGGGRLRPQEDSLNAPIDMVVGTPGRVLQHIEDGNMVYGDIKYLVLDEADTMFDRGFGPDIRKFLGPLKNRATKAVDQGFQTVLVSATMTKAVQNLVDEEFQGIIHLRTSTLHKKIASARHDFIKLSGSENKLEALLQVLEPSLAKGNRVMVFCNTLNSSRAVDHFLNENQISTVNYHGEVPAEERVENLEKFKRDDGDCPTLVCTDLAARGLDLDVDHVIMFDFPLNSIDYLHRTGRTARMGAKGKVTSLVAKKNQMLAARIEEAIRKNESLESLSIDSVKRDNARSRINEQKAKNVKLLKVSKLKNKAKTDTDKSSTSVGKAKLPKRTFGTKSGNKTLKTPIKASKKSSGASGSKAKTGDWKKGENKKPSGASSSKAKTGDWKNRENKKPSASRSAPKLNVVGFRGRSSLSNKSGNMNLS</sequence>
<reference evidence="2" key="1">
    <citation type="journal article" date="2023" name="Nat. Plants">
        <title>Single-cell RNA sequencing provides a high-resolution roadmap for understanding the multicellular compartmentation of specialized metabolism.</title>
        <authorList>
            <person name="Sun S."/>
            <person name="Shen X."/>
            <person name="Li Y."/>
            <person name="Li Y."/>
            <person name="Wang S."/>
            <person name="Li R."/>
            <person name="Zhang H."/>
            <person name="Shen G."/>
            <person name="Guo B."/>
            <person name="Wei J."/>
            <person name="Xu J."/>
            <person name="St-Pierre B."/>
            <person name="Chen S."/>
            <person name="Sun C."/>
        </authorList>
    </citation>
    <scope>NUCLEOTIDE SEQUENCE [LARGE SCALE GENOMIC DNA]</scope>
</reference>
<gene>
    <name evidence="1" type="ORF">M9H77_31817</name>
</gene>
<accession>A0ACC0A272</accession>
<comment type="caution">
    <text evidence="1">The sequence shown here is derived from an EMBL/GenBank/DDBJ whole genome shotgun (WGS) entry which is preliminary data.</text>
</comment>